<dbReference type="PANTHER" id="PTHR39339:SF1">
    <property type="entry name" value="CHAD DOMAIN-CONTAINING PROTEIN"/>
    <property type="match status" value="1"/>
</dbReference>
<dbReference type="PROSITE" id="PS51708">
    <property type="entry name" value="CHAD"/>
    <property type="match status" value="1"/>
</dbReference>
<evidence type="ECO:0000313" key="3">
    <source>
        <dbReference type="Proteomes" id="UP000832097"/>
    </source>
</evidence>
<dbReference type="Proteomes" id="UP000832097">
    <property type="component" value="Chromosome"/>
</dbReference>
<dbReference type="InterPro" id="IPR038186">
    <property type="entry name" value="CHAD_dom_sf"/>
</dbReference>
<dbReference type="Pfam" id="PF05235">
    <property type="entry name" value="CHAD"/>
    <property type="match status" value="1"/>
</dbReference>
<protein>
    <submittedName>
        <fullName evidence="2">CHAD domain-containing protein</fullName>
    </submittedName>
</protein>
<name>A0ABY4C810_9MICO</name>
<gene>
    <name evidence="2" type="ORF">MTO99_03245</name>
</gene>
<evidence type="ECO:0000313" key="2">
    <source>
        <dbReference type="EMBL" id="UOE44815.1"/>
    </source>
</evidence>
<dbReference type="RefSeq" id="WP_243556914.1">
    <property type="nucleotide sequence ID" value="NZ_CP094528.1"/>
</dbReference>
<evidence type="ECO:0000259" key="1">
    <source>
        <dbReference type="PROSITE" id="PS51708"/>
    </source>
</evidence>
<proteinExistence type="predicted"/>
<keyword evidence="3" id="KW-1185">Reference proteome</keyword>
<dbReference type="InterPro" id="IPR007899">
    <property type="entry name" value="CHAD_dom"/>
</dbReference>
<dbReference type="EMBL" id="CP094528">
    <property type="protein sequence ID" value="UOE44815.1"/>
    <property type="molecule type" value="Genomic_DNA"/>
</dbReference>
<feature type="domain" description="CHAD" evidence="1">
    <location>
        <begin position="7"/>
        <end position="297"/>
    </location>
</feature>
<organism evidence="2 3">
    <name type="scientific">Agromyces larvae</name>
    <dbReference type="NCBI Taxonomy" id="2929802"/>
    <lineage>
        <taxon>Bacteria</taxon>
        <taxon>Bacillati</taxon>
        <taxon>Actinomycetota</taxon>
        <taxon>Actinomycetes</taxon>
        <taxon>Micrococcales</taxon>
        <taxon>Microbacteriaceae</taxon>
        <taxon>Agromyces</taxon>
    </lineage>
</organism>
<accession>A0ABY4C810</accession>
<reference evidence="2 3" key="1">
    <citation type="submission" date="2022-03" db="EMBL/GenBank/DDBJ databases">
        <title>Mucilaginibacter sp. isolated from the gut of Protaetia brevitarsis seulensis larvae.</title>
        <authorList>
            <person name="Won M."/>
            <person name="Kim S.-J."/>
            <person name="Kwon S.-W."/>
        </authorList>
    </citation>
    <scope>NUCLEOTIDE SEQUENCE [LARGE SCALE GENOMIC DNA]</scope>
    <source>
        <strain evidence="2 3">CFWR-12</strain>
    </source>
</reference>
<dbReference type="Gene3D" id="1.40.20.10">
    <property type="entry name" value="CHAD domain"/>
    <property type="match status" value="1"/>
</dbReference>
<dbReference type="SMART" id="SM00880">
    <property type="entry name" value="CHAD"/>
    <property type="match status" value="1"/>
</dbReference>
<dbReference type="PANTHER" id="PTHR39339">
    <property type="entry name" value="SLR1444 PROTEIN"/>
    <property type="match status" value="1"/>
</dbReference>
<sequence length="304" mass="32290">MSRADRHGTDDATAGRAIVEVLTRYAHELPGLLRSAAADEPDAVHQARILVRRARSVLGAGKRCFEAGAADGVRDLLEGLGDELGAVRDLEVRIRHAEEHVGVGADETVVERLIVAERARYRAAHERLVVAIDAAGPVHGALAAFVGEPPTSTRGERAAADGLAAVLRHELRRVRRAERRAVGDLESLHRLRRTARRLRYVAEAFTDSPAPVFSAEAGVAALGDAAKVVQDALGDHRDAVLFALQVRDAEQAARVADEPTGEYGLIAGAAFAAAHDRIESLPAALADLWDIAGSSPVTRPVDAA</sequence>